<keyword evidence="6" id="KW-0539">Nucleus</keyword>
<dbReference type="Pfam" id="PF13837">
    <property type="entry name" value="Myb_DNA-bind_4"/>
    <property type="match status" value="1"/>
</dbReference>
<keyword evidence="3" id="KW-0175">Coiled coil</keyword>
<evidence type="ECO:0000256" key="4">
    <source>
        <dbReference type="ARBA" id="ARBA00023125"/>
    </source>
</evidence>
<feature type="region of interest" description="Disordered" evidence="7">
    <location>
        <begin position="110"/>
        <end position="163"/>
    </location>
</feature>
<dbReference type="InterPro" id="IPR044823">
    <property type="entry name" value="ASIL1/2-like"/>
</dbReference>
<feature type="compositionally biased region" description="Basic and acidic residues" evidence="7">
    <location>
        <begin position="210"/>
        <end position="222"/>
    </location>
</feature>
<evidence type="ECO:0000256" key="3">
    <source>
        <dbReference type="ARBA" id="ARBA00023054"/>
    </source>
</evidence>
<keyword evidence="2" id="KW-0805">Transcription regulation</keyword>
<evidence type="ECO:0000313" key="10">
    <source>
        <dbReference type="Proteomes" id="UP001327560"/>
    </source>
</evidence>
<evidence type="ECO:0000313" key="9">
    <source>
        <dbReference type="EMBL" id="WOK98533.1"/>
    </source>
</evidence>
<sequence>MEKETAPKRPPNPAMPYREDCWSEGETSALVDAWGDRYIELNRGNLRQKQWQEVADAVNSRRGAGRRPPRTDVQCKNRIDTLKKKLKAEKARIKNSSGESQWPFFTRLDELVGSPAPSGTKKPSSSPPLALPLPFHRKGSSLPVASAVRPAEPREKRPAAAAAAAVDNAFFRRAAAAAAAAAEDNDDADEEEEEASGSMSRSSSRSGRGLKREKEEEGNGIRELAKAIMRFAEIYERVEESKQRQLIELEKQRMEFAKSLEFQKMQIIVDSQVHLAKMKRAKRSDTENFL</sequence>
<dbReference type="Gene3D" id="1.10.10.60">
    <property type="entry name" value="Homeodomain-like"/>
    <property type="match status" value="1"/>
</dbReference>
<keyword evidence="4" id="KW-0238">DNA-binding</keyword>
<dbReference type="EMBL" id="CP136891">
    <property type="protein sequence ID" value="WOK98533.1"/>
    <property type="molecule type" value="Genomic_DNA"/>
</dbReference>
<keyword evidence="10" id="KW-1185">Reference proteome</keyword>
<dbReference type="GO" id="GO:0005634">
    <property type="term" value="C:nucleus"/>
    <property type="evidence" value="ECO:0007669"/>
    <property type="project" value="UniProtKB-SubCell"/>
</dbReference>
<feature type="domain" description="Myb/SANT-like DNA-binding" evidence="8">
    <location>
        <begin position="20"/>
        <end position="111"/>
    </location>
</feature>
<reference evidence="9 10" key="1">
    <citation type="submission" date="2023-10" db="EMBL/GenBank/DDBJ databases">
        <title>Chromosome-scale genome assembly provides insights into flower coloration mechanisms of Canna indica.</title>
        <authorList>
            <person name="Li C."/>
        </authorList>
    </citation>
    <scope>NUCLEOTIDE SEQUENCE [LARGE SCALE GENOMIC DNA]</scope>
    <source>
        <tissue evidence="9">Flower</tissue>
    </source>
</reference>
<keyword evidence="5" id="KW-0804">Transcription</keyword>
<evidence type="ECO:0000256" key="7">
    <source>
        <dbReference type="SAM" id="MobiDB-lite"/>
    </source>
</evidence>
<organism evidence="9 10">
    <name type="scientific">Canna indica</name>
    <name type="common">Indian-shot</name>
    <dbReference type="NCBI Taxonomy" id="4628"/>
    <lineage>
        <taxon>Eukaryota</taxon>
        <taxon>Viridiplantae</taxon>
        <taxon>Streptophyta</taxon>
        <taxon>Embryophyta</taxon>
        <taxon>Tracheophyta</taxon>
        <taxon>Spermatophyta</taxon>
        <taxon>Magnoliopsida</taxon>
        <taxon>Liliopsida</taxon>
        <taxon>Zingiberales</taxon>
        <taxon>Cannaceae</taxon>
        <taxon>Canna</taxon>
    </lineage>
</organism>
<evidence type="ECO:0000256" key="1">
    <source>
        <dbReference type="ARBA" id="ARBA00004123"/>
    </source>
</evidence>
<dbReference type="GO" id="GO:0000976">
    <property type="term" value="F:transcription cis-regulatory region binding"/>
    <property type="evidence" value="ECO:0007669"/>
    <property type="project" value="TreeGrafter"/>
</dbReference>
<evidence type="ECO:0000259" key="8">
    <source>
        <dbReference type="Pfam" id="PF13837"/>
    </source>
</evidence>
<dbReference type="Proteomes" id="UP001327560">
    <property type="component" value="Chromosome 2"/>
</dbReference>
<gene>
    <name evidence="9" type="ORF">Cni_G07245</name>
</gene>
<name>A0AAQ3K001_9LILI</name>
<comment type="subcellular location">
    <subcellularLocation>
        <location evidence="1">Nucleus</location>
    </subcellularLocation>
</comment>
<evidence type="ECO:0000256" key="5">
    <source>
        <dbReference type="ARBA" id="ARBA00023163"/>
    </source>
</evidence>
<protein>
    <recommendedName>
        <fullName evidence="8">Myb/SANT-like DNA-binding domain-containing protein</fullName>
    </recommendedName>
</protein>
<dbReference type="PANTHER" id="PTHR31307">
    <property type="entry name" value="TRIHELIX TRANSCRIPTION FACTOR ASIL2"/>
    <property type="match status" value="1"/>
</dbReference>
<dbReference type="PANTHER" id="PTHR31307:SF16">
    <property type="entry name" value="OS05G0560600 PROTEIN"/>
    <property type="match status" value="1"/>
</dbReference>
<dbReference type="AlphaFoldDB" id="A0AAQ3K001"/>
<dbReference type="FunFam" id="1.10.10.60:FF:000104">
    <property type="entry name" value="trihelix transcription factor ASIL2"/>
    <property type="match status" value="1"/>
</dbReference>
<feature type="compositionally biased region" description="Low complexity" evidence="7">
    <location>
        <begin position="196"/>
        <end position="207"/>
    </location>
</feature>
<dbReference type="InterPro" id="IPR044822">
    <property type="entry name" value="Myb_DNA-bind_4"/>
</dbReference>
<feature type="compositionally biased region" description="Acidic residues" evidence="7">
    <location>
        <begin position="183"/>
        <end position="195"/>
    </location>
</feature>
<feature type="compositionally biased region" description="Low complexity" evidence="7">
    <location>
        <begin position="113"/>
        <end position="124"/>
    </location>
</feature>
<evidence type="ECO:0000256" key="2">
    <source>
        <dbReference type="ARBA" id="ARBA00023015"/>
    </source>
</evidence>
<feature type="region of interest" description="Disordered" evidence="7">
    <location>
        <begin position="1"/>
        <end position="20"/>
    </location>
</feature>
<feature type="region of interest" description="Disordered" evidence="7">
    <location>
        <begin position="177"/>
        <end position="222"/>
    </location>
</feature>
<accession>A0AAQ3K001</accession>
<evidence type="ECO:0000256" key="6">
    <source>
        <dbReference type="ARBA" id="ARBA00023242"/>
    </source>
</evidence>
<proteinExistence type="predicted"/>